<evidence type="ECO:0000256" key="4">
    <source>
        <dbReference type="ARBA" id="ARBA00022679"/>
    </source>
</evidence>
<dbReference type="OrthoDB" id="312934at2759"/>
<sequence>MYTKALRTVYLRNYDCVKSTLAKFLRFQYPHEYEQPKIKTSFPGPEHQKALDNIQSYNPDGLYKYQRFVDLKKSKGNYFVDVDGNVILDLYQGYAKQPLGYNHDIFVNARHTDVYDRFVANRIDASALPSDDYADLLRQNLMPVAPSGMTQVHLNDGTSTQANESALTVAILKYSQEHKIQDVSHLTVMGFENGYHGNSIANISCSDPAINLQQVSIFEWPIAPFPKIQFPMAEFEHQNRAEEDRCLDQARKIIKLRRDTKRDVAAIIIEPISSYQNTMATPYFYRQLRKIAKEFHIPFIVDETRTGVGITGKMWGHEHWNLNDPADIVTFGGKAGISGFYTTLDYQIQVGDSTFNNDQSVDMVDLINFGLTWRYIQKKNLLSYVQDTSTFLKIELARVERERGIISNVKGYGTFLGFDVHNPTTALLMQKWFFRSGIQLLKCGPLSFGIRPSLLLGPKQAAHLRDNLMNYSPNFDKI</sequence>
<dbReference type="GO" id="GO:0005739">
    <property type="term" value="C:mitochondrion"/>
    <property type="evidence" value="ECO:0007669"/>
    <property type="project" value="TreeGrafter"/>
</dbReference>
<keyword evidence="8" id="KW-1185">Reference proteome</keyword>
<comment type="cofactor">
    <cofactor evidence="1">
        <name>pyridoxal 5'-phosphate</name>
        <dbReference type="ChEBI" id="CHEBI:597326"/>
    </cofactor>
</comment>
<dbReference type="InterPro" id="IPR015422">
    <property type="entry name" value="PyrdxlP-dep_Trfase_small"/>
</dbReference>
<dbReference type="Proteomes" id="UP000039865">
    <property type="component" value="Unassembled WGS sequence"/>
</dbReference>
<name>A0A078BAN9_STYLE</name>
<dbReference type="GO" id="GO:0008483">
    <property type="term" value="F:transaminase activity"/>
    <property type="evidence" value="ECO:0007669"/>
    <property type="project" value="UniProtKB-KW"/>
</dbReference>
<evidence type="ECO:0000256" key="5">
    <source>
        <dbReference type="ARBA" id="ARBA00022898"/>
    </source>
</evidence>
<keyword evidence="3" id="KW-0032">Aminotransferase</keyword>
<dbReference type="OMA" id="GLMCAFD"/>
<evidence type="ECO:0000256" key="3">
    <source>
        <dbReference type="ARBA" id="ARBA00022576"/>
    </source>
</evidence>
<evidence type="ECO:0000256" key="2">
    <source>
        <dbReference type="ARBA" id="ARBA00008954"/>
    </source>
</evidence>
<dbReference type="InterPro" id="IPR005814">
    <property type="entry name" value="Aminotrans_3"/>
</dbReference>
<evidence type="ECO:0000313" key="7">
    <source>
        <dbReference type="EMBL" id="CDW91419.1"/>
    </source>
</evidence>
<dbReference type="PIRSF" id="PIRSF000521">
    <property type="entry name" value="Transaminase_4ab_Lys_Orn"/>
    <property type="match status" value="1"/>
</dbReference>
<dbReference type="PANTHER" id="PTHR43206:SF1">
    <property type="entry name" value="4-AMINOBUTYRATE AMINOTRANSFERASE, MITOCHONDRIAL"/>
    <property type="match status" value="1"/>
</dbReference>
<dbReference type="Gene3D" id="3.90.1150.10">
    <property type="entry name" value="Aspartate Aminotransferase, domain 1"/>
    <property type="match status" value="1"/>
</dbReference>
<evidence type="ECO:0000256" key="1">
    <source>
        <dbReference type="ARBA" id="ARBA00001933"/>
    </source>
</evidence>
<reference evidence="7 8" key="1">
    <citation type="submission" date="2014-06" db="EMBL/GenBank/DDBJ databases">
        <authorList>
            <person name="Swart Estienne"/>
        </authorList>
    </citation>
    <scope>NUCLEOTIDE SEQUENCE [LARGE SCALE GENOMIC DNA]</scope>
    <source>
        <strain evidence="7 8">130c</strain>
    </source>
</reference>
<dbReference type="AlphaFoldDB" id="A0A078BAN9"/>
<dbReference type="GO" id="GO:0009450">
    <property type="term" value="P:gamma-aminobutyric acid catabolic process"/>
    <property type="evidence" value="ECO:0007669"/>
    <property type="project" value="TreeGrafter"/>
</dbReference>
<keyword evidence="4" id="KW-0808">Transferase</keyword>
<accession>A0A078BAN9</accession>
<dbReference type="InterPro" id="IPR015424">
    <property type="entry name" value="PyrdxlP-dep_Trfase"/>
</dbReference>
<gene>
    <name evidence="7" type="primary">Contig4802.g5129</name>
    <name evidence="7" type="ORF">STYLEM_20574</name>
</gene>
<dbReference type="InterPro" id="IPR015421">
    <property type="entry name" value="PyrdxlP-dep_Trfase_major"/>
</dbReference>
<dbReference type="PANTHER" id="PTHR43206">
    <property type="entry name" value="AMINOTRANSFERASE"/>
    <property type="match status" value="1"/>
</dbReference>
<dbReference type="SUPFAM" id="SSF53383">
    <property type="entry name" value="PLP-dependent transferases"/>
    <property type="match status" value="1"/>
</dbReference>
<keyword evidence="5 6" id="KW-0663">Pyridoxal phosphate</keyword>
<organism evidence="7 8">
    <name type="scientific">Stylonychia lemnae</name>
    <name type="common">Ciliate</name>
    <dbReference type="NCBI Taxonomy" id="5949"/>
    <lineage>
        <taxon>Eukaryota</taxon>
        <taxon>Sar</taxon>
        <taxon>Alveolata</taxon>
        <taxon>Ciliophora</taxon>
        <taxon>Intramacronucleata</taxon>
        <taxon>Spirotrichea</taxon>
        <taxon>Stichotrichia</taxon>
        <taxon>Sporadotrichida</taxon>
        <taxon>Oxytrichidae</taxon>
        <taxon>Stylonychinae</taxon>
        <taxon>Stylonychia</taxon>
    </lineage>
</organism>
<protein>
    <submittedName>
        <fullName evidence="7">4-aminobutyrate transaminase</fullName>
    </submittedName>
</protein>
<evidence type="ECO:0000256" key="6">
    <source>
        <dbReference type="RuleBase" id="RU003560"/>
    </source>
</evidence>
<dbReference type="Pfam" id="PF00202">
    <property type="entry name" value="Aminotran_3"/>
    <property type="match status" value="1"/>
</dbReference>
<evidence type="ECO:0000313" key="8">
    <source>
        <dbReference type="Proteomes" id="UP000039865"/>
    </source>
</evidence>
<comment type="similarity">
    <text evidence="2 6">Belongs to the class-III pyridoxal-phosphate-dependent aminotransferase family.</text>
</comment>
<dbReference type="Gene3D" id="3.40.640.10">
    <property type="entry name" value="Type I PLP-dependent aspartate aminotransferase-like (Major domain)"/>
    <property type="match status" value="1"/>
</dbReference>
<proteinExistence type="inferred from homology"/>
<dbReference type="GO" id="GO:0030170">
    <property type="term" value="F:pyridoxal phosphate binding"/>
    <property type="evidence" value="ECO:0007669"/>
    <property type="project" value="InterPro"/>
</dbReference>
<dbReference type="EMBL" id="CCKQ01019403">
    <property type="protein sequence ID" value="CDW91419.1"/>
    <property type="molecule type" value="Genomic_DNA"/>
</dbReference>
<dbReference type="InParanoid" id="A0A078BAN9"/>